<accession>A0A9D1T436</accession>
<dbReference type="GO" id="GO:0006260">
    <property type="term" value="P:DNA replication"/>
    <property type="evidence" value="ECO:0007669"/>
    <property type="project" value="InterPro"/>
</dbReference>
<dbReference type="NCBIfam" id="TIGR02487">
    <property type="entry name" value="NrdD"/>
    <property type="match status" value="1"/>
</dbReference>
<dbReference type="GO" id="GO:0008998">
    <property type="term" value="F:ribonucleoside-triphosphate reductase (thioredoxin) activity"/>
    <property type="evidence" value="ECO:0007669"/>
    <property type="project" value="UniProtKB-EC"/>
</dbReference>
<organism evidence="1 2">
    <name type="scientific">Candidatus Faeciplasma avium</name>
    <dbReference type="NCBI Taxonomy" id="2840798"/>
    <lineage>
        <taxon>Bacteria</taxon>
        <taxon>Bacillati</taxon>
        <taxon>Bacillota</taxon>
        <taxon>Clostridia</taxon>
        <taxon>Eubacteriales</taxon>
        <taxon>Oscillospiraceae</taxon>
        <taxon>Oscillospiraceae incertae sedis</taxon>
        <taxon>Candidatus Faeciplasma</taxon>
    </lineage>
</organism>
<dbReference type="AlphaFoldDB" id="A0A9D1T436"/>
<dbReference type="Gene3D" id="3.20.70.20">
    <property type="match status" value="1"/>
</dbReference>
<dbReference type="GO" id="GO:0004748">
    <property type="term" value="F:ribonucleoside-diphosphate reductase activity, thioredoxin disulfide as acceptor"/>
    <property type="evidence" value="ECO:0007669"/>
    <property type="project" value="TreeGrafter"/>
</dbReference>
<dbReference type="Proteomes" id="UP000823960">
    <property type="component" value="Unassembled WGS sequence"/>
</dbReference>
<dbReference type="SUPFAM" id="SSF51998">
    <property type="entry name" value="PFL-like glycyl radical enzymes"/>
    <property type="match status" value="1"/>
</dbReference>
<proteinExistence type="predicted"/>
<dbReference type="GO" id="GO:0031250">
    <property type="term" value="C:anaerobic ribonucleoside-triphosphate reductase complex"/>
    <property type="evidence" value="ECO:0007669"/>
    <property type="project" value="TreeGrafter"/>
</dbReference>
<feature type="non-terminal residue" evidence="1">
    <location>
        <position position="1"/>
    </location>
</feature>
<dbReference type="NCBIfam" id="NF005497">
    <property type="entry name" value="PRK07111.1"/>
    <property type="match status" value="1"/>
</dbReference>
<sequence length="536" mass="60320">AEGVKKTFAHRYRDNIIRSLELLDDVSDAESFVKGYLSELEDMGLRPSLDMSAEYTAEEAKRLSAYCDGPQTEKIQKFSYESSVRETDKATYQAMEALIHNLNTMNSRAGAQTPFSSINYGTDTSTEGRMVIRNVLLAQDAGLGNGETPIFPIHIFKVKEGINYNEGDPNYDLFKLACRVSAKRLFPNFSFIDAPYNLQYYKPGDPDTEIAYMGCRTRVIANAYDPTRQIVTGRGNLSFTSINLPRLAIEAKGNIDIFYQKLDDTMNLVIDQLMARYRIQAQKKVKNFPFLMGQGVWLDSEKLSKDDTVGEILKHGTLSMGFIGLAECLKSLTGKHHGESEEARKLGLEIVTRMRSRMDEETKKTRMNFTLLATPAEGLSGRFLRMDKKKYGVIAGVTDRDYYTNSFHVPVYYSCNAFTKISIEAPYHALTNAGHISYVELDGDPLQNLTAFEKIIRYMKDCGIGYGSINHPVDRDPCCGFTGIIGDTCPKCGRKESEGSYGFERIRRITGYLVGTLDRFNNAKRAEEADRVKHSL</sequence>
<evidence type="ECO:0000313" key="2">
    <source>
        <dbReference type="Proteomes" id="UP000823960"/>
    </source>
</evidence>
<comment type="caution">
    <text evidence="1">The sequence shown here is derived from an EMBL/GenBank/DDBJ whole genome shotgun (WGS) entry which is preliminary data.</text>
</comment>
<dbReference type="Pfam" id="PF13597">
    <property type="entry name" value="NRDD"/>
    <property type="match status" value="1"/>
</dbReference>
<reference evidence="1" key="1">
    <citation type="submission" date="2020-10" db="EMBL/GenBank/DDBJ databases">
        <authorList>
            <person name="Gilroy R."/>
        </authorList>
    </citation>
    <scope>NUCLEOTIDE SEQUENCE</scope>
    <source>
        <strain evidence="1">1370</strain>
    </source>
</reference>
<dbReference type="InterPro" id="IPR012833">
    <property type="entry name" value="NrdD"/>
</dbReference>
<gene>
    <name evidence="1" type="ORF">IAD28_01460</name>
</gene>
<dbReference type="EC" id="1.17.4.2" evidence="1"/>
<dbReference type="PANTHER" id="PTHR21075:SF0">
    <property type="entry name" value="ANAEROBIC RIBONUCLEOSIDE-TRIPHOSPHATE REDUCTASE"/>
    <property type="match status" value="1"/>
</dbReference>
<reference evidence="1" key="2">
    <citation type="journal article" date="2021" name="PeerJ">
        <title>Extensive microbial diversity within the chicken gut microbiome revealed by metagenomics and culture.</title>
        <authorList>
            <person name="Gilroy R."/>
            <person name="Ravi A."/>
            <person name="Getino M."/>
            <person name="Pursley I."/>
            <person name="Horton D.L."/>
            <person name="Alikhan N.F."/>
            <person name="Baker D."/>
            <person name="Gharbi K."/>
            <person name="Hall N."/>
            <person name="Watson M."/>
            <person name="Adriaenssens E.M."/>
            <person name="Foster-Nyarko E."/>
            <person name="Jarju S."/>
            <person name="Secka A."/>
            <person name="Antonio M."/>
            <person name="Oren A."/>
            <person name="Chaudhuri R.R."/>
            <person name="La Ragione R."/>
            <person name="Hildebrand F."/>
            <person name="Pallen M.J."/>
        </authorList>
    </citation>
    <scope>NUCLEOTIDE SEQUENCE</scope>
    <source>
        <strain evidence="1">1370</strain>
    </source>
</reference>
<keyword evidence="1" id="KW-0560">Oxidoreductase</keyword>
<name>A0A9D1T436_9FIRM</name>
<dbReference type="EMBL" id="DVOL01000018">
    <property type="protein sequence ID" value="HIV10349.1"/>
    <property type="molecule type" value="Genomic_DNA"/>
</dbReference>
<protein>
    <submittedName>
        <fullName evidence="1">Anaerobic ribonucleoside triphosphate reductase</fullName>
        <ecNumber evidence="1">1.17.4.2</ecNumber>
    </submittedName>
</protein>
<evidence type="ECO:0000313" key="1">
    <source>
        <dbReference type="EMBL" id="HIV10349.1"/>
    </source>
</evidence>
<dbReference type="PANTHER" id="PTHR21075">
    <property type="entry name" value="ANAEROBIC RIBONUCLEOSIDE-TRIPHOSPHATE REDUCTASE"/>
    <property type="match status" value="1"/>
</dbReference>
<dbReference type="GO" id="GO:0009265">
    <property type="term" value="P:2'-deoxyribonucleotide biosynthetic process"/>
    <property type="evidence" value="ECO:0007669"/>
    <property type="project" value="TreeGrafter"/>
</dbReference>